<keyword evidence="3" id="KW-1185">Reference proteome</keyword>
<proteinExistence type="predicted"/>
<evidence type="ECO:0000313" key="2">
    <source>
        <dbReference type="EMBL" id="GAF07597.1"/>
    </source>
</evidence>
<dbReference type="OrthoDB" id="2639081at2"/>
<protein>
    <submittedName>
        <fullName evidence="2">Uncharacterized protein</fullName>
    </submittedName>
</protein>
<gene>
    <name evidence="2" type="ORF">JCM16418_1624</name>
</gene>
<dbReference type="EMBL" id="BAVZ01000004">
    <property type="protein sequence ID" value="GAF07597.1"/>
    <property type="molecule type" value="Genomic_DNA"/>
</dbReference>
<keyword evidence="1" id="KW-0472">Membrane</keyword>
<keyword evidence="1" id="KW-0812">Transmembrane</keyword>
<name>W7YGL5_9BACL</name>
<dbReference type="AlphaFoldDB" id="W7YGL5"/>
<dbReference type="eggNOG" id="ENOG5032DZ5">
    <property type="taxonomic scope" value="Bacteria"/>
</dbReference>
<feature type="transmembrane region" description="Helical" evidence="1">
    <location>
        <begin position="100"/>
        <end position="121"/>
    </location>
</feature>
<evidence type="ECO:0000256" key="1">
    <source>
        <dbReference type="SAM" id="Phobius"/>
    </source>
</evidence>
<organism evidence="2 3">
    <name type="scientific">Paenibacillus pini JCM 16418</name>
    <dbReference type="NCBI Taxonomy" id="1236976"/>
    <lineage>
        <taxon>Bacteria</taxon>
        <taxon>Bacillati</taxon>
        <taxon>Bacillota</taxon>
        <taxon>Bacilli</taxon>
        <taxon>Bacillales</taxon>
        <taxon>Paenibacillaceae</taxon>
        <taxon>Paenibacillus</taxon>
    </lineage>
</organism>
<keyword evidence="1" id="KW-1133">Transmembrane helix</keyword>
<reference evidence="2 3" key="1">
    <citation type="journal article" date="2014" name="Genome Announc.">
        <title>Draft Genome Sequence of Paenibacillus pini JCM 16418T, Isolated from the Rhizosphere of Pine Tree.</title>
        <authorList>
            <person name="Yuki M."/>
            <person name="Oshima K."/>
            <person name="Suda W."/>
            <person name="Oshida Y."/>
            <person name="Kitamura K."/>
            <person name="Iida Y."/>
            <person name="Hattori M."/>
            <person name="Ohkuma M."/>
        </authorList>
    </citation>
    <scope>NUCLEOTIDE SEQUENCE [LARGE SCALE GENOMIC DNA]</scope>
    <source>
        <strain evidence="2 3">JCM 16418</strain>
    </source>
</reference>
<dbReference type="Proteomes" id="UP000019364">
    <property type="component" value="Unassembled WGS sequence"/>
</dbReference>
<evidence type="ECO:0000313" key="3">
    <source>
        <dbReference type="Proteomes" id="UP000019364"/>
    </source>
</evidence>
<accession>W7YGL5</accession>
<dbReference type="RefSeq" id="WP_036647240.1">
    <property type="nucleotide sequence ID" value="NZ_BAVZ01000004.1"/>
</dbReference>
<comment type="caution">
    <text evidence="2">The sequence shown here is derived from an EMBL/GenBank/DDBJ whole genome shotgun (WGS) entry which is preliminary data.</text>
</comment>
<sequence length="122" mass="13423">MRQIYPICQETCKPLVGQRFCAVMHDGRHVYGTLSYVHEHGLEFDGACKGANVLSTKAYKAKKQLQDMHKAKAKIKNYGYGYGNGYGNGYGYGGGYGYGYGNGAGLAWASIALLFLLPFFFI</sequence>